<protein>
    <submittedName>
        <fullName evidence="2">Putative transmembrane protein</fullName>
    </submittedName>
</protein>
<feature type="non-terminal residue" evidence="2">
    <location>
        <position position="333"/>
    </location>
</feature>
<feature type="transmembrane region" description="Helical" evidence="1">
    <location>
        <begin position="128"/>
        <end position="154"/>
    </location>
</feature>
<keyword evidence="1 2" id="KW-0812">Transmembrane</keyword>
<evidence type="ECO:0000256" key="1">
    <source>
        <dbReference type="SAM" id="Phobius"/>
    </source>
</evidence>
<name>A0A074RJI5_9AGAM</name>
<evidence type="ECO:0000313" key="3">
    <source>
        <dbReference type="Proteomes" id="UP000027456"/>
    </source>
</evidence>
<gene>
    <name evidence="2" type="ORF">V565_173030</name>
</gene>
<sequence length="333" mass="37364">MSPPRQEASSSKDSPWESGWRAWINTILSLAVHLFLALLIAIFVGYYVDDNYFNLHDRLPWTSLTDVNGEKVRWDRHAPLQLDITTIVSALLVILRWAIASWTVAFKWRSAFLLVGTNGLRRRSLKQIVRFGLLLPRASIGGPLALFIGVTLFLNTVGQSLSPLLTGSISWVPFNTLARPLTNTTISVPVASPTDEWDRYQKWEEWRQRVTVQAAGFVTSAWQPGDPKGALKRTLHSATGLDVNSTITNVTLPYFSVTSLEWISNTTHDISSYQKDVDKFWRNIGVGYSSALTVPGTVAMIPDQNSTWQNGSFPSPQIRSETRMLVIYTSRLI</sequence>
<feature type="transmembrane region" description="Helical" evidence="1">
    <location>
        <begin position="84"/>
        <end position="108"/>
    </location>
</feature>
<keyword evidence="3" id="KW-1185">Reference proteome</keyword>
<comment type="caution">
    <text evidence="2">The sequence shown here is derived from an EMBL/GenBank/DDBJ whole genome shotgun (WGS) entry which is preliminary data.</text>
</comment>
<dbReference type="AlphaFoldDB" id="A0A074RJI5"/>
<dbReference type="HOGENOM" id="CLU_835660_0_0_1"/>
<feature type="transmembrane region" description="Helical" evidence="1">
    <location>
        <begin position="20"/>
        <end position="48"/>
    </location>
</feature>
<reference evidence="2 3" key="1">
    <citation type="submission" date="2013-12" db="EMBL/GenBank/DDBJ databases">
        <authorList>
            <person name="Cubeta M."/>
            <person name="Pakala S."/>
            <person name="Fedorova N."/>
            <person name="Thomas E."/>
            <person name="Dean R."/>
            <person name="Jabaji S."/>
            <person name="Neate S."/>
            <person name="Toda T."/>
            <person name="Tavantzis S."/>
            <person name="Vilgalys R."/>
            <person name="Bharathan N."/>
            <person name="Pakala S."/>
            <person name="Losada L.S."/>
            <person name="Zafar N."/>
            <person name="Nierman W."/>
        </authorList>
    </citation>
    <scope>NUCLEOTIDE SEQUENCE [LARGE SCALE GENOMIC DNA]</scope>
    <source>
        <strain evidence="2 3">123E</strain>
    </source>
</reference>
<accession>A0A074RJI5</accession>
<dbReference type="STRING" id="1423351.A0A074RJI5"/>
<dbReference type="EMBL" id="AZST01000880">
    <property type="protein sequence ID" value="KEP46979.1"/>
    <property type="molecule type" value="Genomic_DNA"/>
</dbReference>
<evidence type="ECO:0000313" key="2">
    <source>
        <dbReference type="EMBL" id="KEP46979.1"/>
    </source>
</evidence>
<dbReference type="OrthoDB" id="3208378at2759"/>
<keyword evidence="1" id="KW-1133">Transmembrane helix</keyword>
<dbReference type="Proteomes" id="UP000027456">
    <property type="component" value="Unassembled WGS sequence"/>
</dbReference>
<proteinExistence type="predicted"/>
<keyword evidence="1" id="KW-0472">Membrane</keyword>
<organism evidence="2 3">
    <name type="scientific">Rhizoctonia solani 123E</name>
    <dbReference type="NCBI Taxonomy" id="1423351"/>
    <lineage>
        <taxon>Eukaryota</taxon>
        <taxon>Fungi</taxon>
        <taxon>Dikarya</taxon>
        <taxon>Basidiomycota</taxon>
        <taxon>Agaricomycotina</taxon>
        <taxon>Agaricomycetes</taxon>
        <taxon>Cantharellales</taxon>
        <taxon>Ceratobasidiaceae</taxon>
        <taxon>Rhizoctonia</taxon>
    </lineage>
</organism>